<protein>
    <submittedName>
        <fullName evidence="1">Uncharacterized protein</fullName>
    </submittedName>
</protein>
<organism evidence="1 2">
    <name type="scientific">Bacteroides uniformis</name>
    <dbReference type="NCBI Taxonomy" id="820"/>
    <lineage>
        <taxon>Bacteria</taxon>
        <taxon>Pseudomonadati</taxon>
        <taxon>Bacteroidota</taxon>
        <taxon>Bacteroidia</taxon>
        <taxon>Bacteroidales</taxon>
        <taxon>Bacteroidaceae</taxon>
        <taxon>Bacteroides</taxon>
    </lineage>
</organism>
<sequence length="61" mass="6782">MNKFITVTDSNGLVYSFNVSHIICVLKDAHGAIIKHSSWGNNCSSLAVKEAYDYIMEMINS</sequence>
<dbReference type="EMBL" id="CZBF01000001">
    <property type="protein sequence ID" value="CUP30455.1"/>
    <property type="molecule type" value="Genomic_DNA"/>
</dbReference>
<evidence type="ECO:0000313" key="2">
    <source>
        <dbReference type="Proteomes" id="UP000095788"/>
    </source>
</evidence>
<reference evidence="1 2" key="1">
    <citation type="submission" date="2015-09" db="EMBL/GenBank/DDBJ databases">
        <authorList>
            <consortium name="Pathogen Informatics"/>
        </authorList>
    </citation>
    <scope>NUCLEOTIDE SEQUENCE [LARGE SCALE GENOMIC DNA]</scope>
    <source>
        <strain evidence="1 2">2789STDY5834942</strain>
    </source>
</reference>
<name>A0A174M8W4_BACUN</name>
<proteinExistence type="predicted"/>
<dbReference type="Proteomes" id="UP000095788">
    <property type="component" value="Unassembled WGS sequence"/>
</dbReference>
<evidence type="ECO:0000313" key="1">
    <source>
        <dbReference type="EMBL" id="CUP30455.1"/>
    </source>
</evidence>
<gene>
    <name evidence="1" type="ORF">ERS852554_00289</name>
</gene>
<accession>A0A174M8W4</accession>
<dbReference type="AlphaFoldDB" id="A0A174M8W4"/>